<protein>
    <submittedName>
        <fullName evidence="1">Uncharacterized protein</fullName>
    </submittedName>
</protein>
<evidence type="ECO:0000313" key="1">
    <source>
        <dbReference type="EMBL" id="KAJ8887420.1"/>
    </source>
</evidence>
<gene>
    <name evidence="1" type="ORF">PR048_013635</name>
</gene>
<comment type="caution">
    <text evidence="1">The sequence shown here is derived from an EMBL/GenBank/DDBJ whole genome shotgun (WGS) entry which is preliminary data.</text>
</comment>
<name>A0ABQ9HT17_9NEOP</name>
<sequence length="117" mass="13520">MQRIQGVIERSPRASIWRLGGEIDVPQSTVATFNTCGFVNTHNCRYCNLVNNWLSVAWQDIQKEFIPRIPKPELKKKKASLMAAYTCLRKNLVESEITGEGHDDVYKPSWFAYNMLR</sequence>
<organism evidence="1 2">
    <name type="scientific">Dryococelus australis</name>
    <dbReference type="NCBI Taxonomy" id="614101"/>
    <lineage>
        <taxon>Eukaryota</taxon>
        <taxon>Metazoa</taxon>
        <taxon>Ecdysozoa</taxon>
        <taxon>Arthropoda</taxon>
        <taxon>Hexapoda</taxon>
        <taxon>Insecta</taxon>
        <taxon>Pterygota</taxon>
        <taxon>Neoptera</taxon>
        <taxon>Polyneoptera</taxon>
        <taxon>Phasmatodea</taxon>
        <taxon>Verophasmatodea</taxon>
        <taxon>Anareolatae</taxon>
        <taxon>Phasmatidae</taxon>
        <taxon>Eurycanthinae</taxon>
        <taxon>Dryococelus</taxon>
    </lineage>
</organism>
<reference evidence="1 2" key="1">
    <citation type="submission" date="2023-02" db="EMBL/GenBank/DDBJ databases">
        <title>LHISI_Scaffold_Assembly.</title>
        <authorList>
            <person name="Stuart O.P."/>
            <person name="Cleave R."/>
            <person name="Magrath M.J.L."/>
            <person name="Mikheyev A.S."/>
        </authorList>
    </citation>
    <scope>NUCLEOTIDE SEQUENCE [LARGE SCALE GENOMIC DNA]</scope>
    <source>
        <strain evidence="1">Daus_M_001</strain>
        <tissue evidence="1">Leg muscle</tissue>
    </source>
</reference>
<dbReference type="EMBL" id="JARBHB010000004">
    <property type="protein sequence ID" value="KAJ8887420.1"/>
    <property type="molecule type" value="Genomic_DNA"/>
</dbReference>
<proteinExistence type="predicted"/>
<evidence type="ECO:0000313" key="2">
    <source>
        <dbReference type="Proteomes" id="UP001159363"/>
    </source>
</evidence>
<keyword evidence="2" id="KW-1185">Reference proteome</keyword>
<dbReference type="Proteomes" id="UP001159363">
    <property type="component" value="Chromosome X"/>
</dbReference>
<accession>A0ABQ9HT17</accession>